<evidence type="ECO:0000313" key="1">
    <source>
        <dbReference type="EMBL" id="KAK8064966.1"/>
    </source>
</evidence>
<gene>
    <name evidence="1" type="ORF">PG997_011713</name>
</gene>
<name>A0ABR1V191_9PEZI</name>
<dbReference type="EMBL" id="JAQQWN010000009">
    <property type="protein sequence ID" value="KAK8064966.1"/>
    <property type="molecule type" value="Genomic_DNA"/>
</dbReference>
<proteinExistence type="predicted"/>
<protein>
    <submittedName>
        <fullName evidence="1">Uncharacterized protein</fullName>
    </submittedName>
</protein>
<evidence type="ECO:0000313" key="2">
    <source>
        <dbReference type="Proteomes" id="UP001433268"/>
    </source>
</evidence>
<accession>A0ABR1V191</accession>
<keyword evidence="2" id="KW-1185">Reference proteome</keyword>
<reference evidence="1 2" key="1">
    <citation type="submission" date="2023-01" db="EMBL/GenBank/DDBJ databases">
        <title>Analysis of 21 Apiospora genomes using comparative genomics revels a genus with tremendous synthesis potential of carbohydrate active enzymes and secondary metabolites.</title>
        <authorList>
            <person name="Sorensen T."/>
        </authorList>
    </citation>
    <scope>NUCLEOTIDE SEQUENCE [LARGE SCALE GENOMIC DNA]</scope>
    <source>
        <strain evidence="1 2">CBS 114990</strain>
    </source>
</reference>
<dbReference type="Proteomes" id="UP001433268">
    <property type="component" value="Unassembled WGS sequence"/>
</dbReference>
<organism evidence="1 2">
    <name type="scientific">Apiospora hydei</name>
    <dbReference type="NCBI Taxonomy" id="1337664"/>
    <lineage>
        <taxon>Eukaryota</taxon>
        <taxon>Fungi</taxon>
        <taxon>Dikarya</taxon>
        <taxon>Ascomycota</taxon>
        <taxon>Pezizomycotina</taxon>
        <taxon>Sordariomycetes</taxon>
        <taxon>Xylariomycetidae</taxon>
        <taxon>Amphisphaeriales</taxon>
        <taxon>Apiosporaceae</taxon>
        <taxon>Apiospora</taxon>
    </lineage>
</organism>
<comment type="caution">
    <text evidence="1">The sequence shown here is derived from an EMBL/GenBank/DDBJ whole genome shotgun (WGS) entry which is preliminary data.</text>
</comment>
<sequence length="444" mass="47575">MASDRKMAQQRARLESEARQDVLDCSTDIPGEVWIGSAGRAAGRGRLRAKRMRIGKALPRRTANELASRKGAAEPVSNRHDLVVRTGQREETAVARGRLRHEGLRECRANSRVEAQYCILASYGLASWKLADTKSAQAGTWTHLRHLVSGETALVGRRSIRTLVCAGGGRGPKCLLQRRPRKGGTLADSLLPFSCSYSSSCSSPTKGNTDRQIVALLLQLFLPAPAVLLVRPRVSARLEVGEGRKSGEGGGLADVANPPVGLDEYGAQWRARRTMEFVNRGEPVGLSQATQSMLGRKRAQVAESWWHCMTIETAEAREVGSTGMTVTGVRKACCVGCWLFAGVGATGAGVGCRVRKWTVASNWVDARGGSASIEVFGSSRECMVRMEAVGVRPKIAPSPARAAARATPIEAPHTFTSSTAVQRIGAASHSPIANLAQVYNSIPD</sequence>
<dbReference type="GeneID" id="92049088"/>
<dbReference type="RefSeq" id="XP_066661720.1">
    <property type="nucleotide sequence ID" value="XM_066816028.1"/>
</dbReference>